<dbReference type="PANTHER" id="PTHR43318:SF2">
    <property type="entry name" value="UDP-N-ACETYLGLUCOSAMINE 4,6-DEHYDRATASE (INVERTING)"/>
    <property type="match status" value="1"/>
</dbReference>
<dbReference type="Proteomes" id="UP000241848">
    <property type="component" value="Unassembled WGS sequence"/>
</dbReference>
<feature type="transmembrane region" description="Helical" evidence="1">
    <location>
        <begin position="70"/>
        <end position="90"/>
    </location>
</feature>
<reference evidence="2 3" key="1">
    <citation type="journal article" date="2014" name="BMC Genomics">
        <title>Comparison of environmental and isolate Sulfobacillus genomes reveals diverse carbon, sulfur, nitrogen, and hydrogen metabolisms.</title>
        <authorList>
            <person name="Justice N.B."/>
            <person name="Norman A."/>
            <person name="Brown C.T."/>
            <person name="Singh A."/>
            <person name="Thomas B.C."/>
            <person name="Banfield J.F."/>
        </authorList>
    </citation>
    <scope>NUCLEOTIDE SEQUENCE [LARGE SCALE GENOMIC DNA]</scope>
    <source>
        <strain evidence="2">AMDSBA3</strain>
    </source>
</reference>
<gene>
    <name evidence="2" type="ORF">C7B45_04555</name>
</gene>
<comment type="caution">
    <text evidence="2">The sequence shown here is derived from an EMBL/GenBank/DDBJ whole genome shotgun (WGS) entry which is preliminary data.</text>
</comment>
<protein>
    <submittedName>
        <fullName evidence="2">Uncharacterized protein</fullName>
    </submittedName>
</protein>
<accession>A0A2T2WLD7</accession>
<sequence>MALLMMVDAALANASVLLALYLRFHTPRIPEPDLLAYFHVAIWFTSATITIFWLTRLYHRTGRYAFARDAQVLIFAVVVLTLVLGILLLITCTADYARPVCLLYTLFAIALVGGWRLVVRSFCDVHFFQKQIRRGGPVTVTRSEKGESVRMLDLASHLIGLSGSIPALCLQGFVPARNCLRNY</sequence>
<evidence type="ECO:0000313" key="3">
    <source>
        <dbReference type="Proteomes" id="UP000241848"/>
    </source>
</evidence>
<feature type="transmembrane region" description="Helical" evidence="1">
    <location>
        <begin position="96"/>
        <end position="119"/>
    </location>
</feature>
<evidence type="ECO:0000313" key="2">
    <source>
        <dbReference type="EMBL" id="PSR23049.1"/>
    </source>
</evidence>
<dbReference type="PANTHER" id="PTHR43318">
    <property type="entry name" value="UDP-N-ACETYLGLUCOSAMINE 4,6-DEHYDRATASE"/>
    <property type="match status" value="1"/>
</dbReference>
<name>A0A2T2WLD7_9FIRM</name>
<dbReference type="EMBL" id="PXYV01000009">
    <property type="protein sequence ID" value="PSR23049.1"/>
    <property type="molecule type" value="Genomic_DNA"/>
</dbReference>
<evidence type="ECO:0000256" key="1">
    <source>
        <dbReference type="SAM" id="Phobius"/>
    </source>
</evidence>
<proteinExistence type="predicted"/>
<keyword evidence="1" id="KW-1133">Transmembrane helix</keyword>
<dbReference type="InterPro" id="IPR051203">
    <property type="entry name" value="Polysaccharide_Synthase-Rel"/>
</dbReference>
<keyword evidence="1" id="KW-0472">Membrane</keyword>
<organism evidence="2 3">
    <name type="scientific">Sulfobacillus acidophilus</name>
    <dbReference type="NCBI Taxonomy" id="53633"/>
    <lineage>
        <taxon>Bacteria</taxon>
        <taxon>Bacillati</taxon>
        <taxon>Bacillota</taxon>
        <taxon>Clostridia</taxon>
        <taxon>Eubacteriales</taxon>
        <taxon>Clostridiales Family XVII. Incertae Sedis</taxon>
        <taxon>Sulfobacillus</taxon>
    </lineage>
</organism>
<dbReference type="AlphaFoldDB" id="A0A2T2WLD7"/>
<feature type="transmembrane region" description="Helical" evidence="1">
    <location>
        <begin position="34"/>
        <end position="58"/>
    </location>
</feature>
<keyword evidence="1" id="KW-0812">Transmembrane</keyword>